<dbReference type="Proteomes" id="UP001500603">
    <property type="component" value="Unassembled WGS sequence"/>
</dbReference>
<keyword evidence="3" id="KW-1185">Reference proteome</keyword>
<evidence type="ECO:0008006" key="4">
    <source>
        <dbReference type="Google" id="ProtNLM"/>
    </source>
</evidence>
<dbReference type="SUPFAM" id="SSF53474">
    <property type="entry name" value="alpha/beta-Hydrolases"/>
    <property type="match status" value="1"/>
</dbReference>
<evidence type="ECO:0000313" key="3">
    <source>
        <dbReference type="Proteomes" id="UP001500603"/>
    </source>
</evidence>
<sequence>MQVKESEQWGAETPDSGVPTGVAVFPGSKTVRAIAEKRTTVVHWSEFDRGGHFVPMETPDLVLGDLRDFFGTLR</sequence>
<feature type="region of interest" description="Disordered" evidence="1">
    <location>
        <begin position="1"/>
        <end position="22"/>
    </location>
</feature>
<organism evidence="2 3">
    <name type="scientific">Nocardia callitridis</name>
    <dbReference type="NCBI Taxonomy" id="648753"/>
    <lineage>
        <taxon>Bacteria</taxon>
        <taxon>Bacillati</taxon>
        <taxon>Actinomycetota</taxon>
        <taxon>Actinomycetes</taxon>
        <taxon>Mycobacteriales</taxon>
        <taxon>Nocardiaceae</taxon>
        <taxon>Nocardia</taxon>
    </lineage>
</organism>
<dbReference type="InterPro" id="IPR029058">
    <property type="entry name" value="AB_hydrolase_fold"/>
</dbReference>
<comment type="caution">
    <text evidence="2">The sequence shown here is derived from an EMBL/GenBank/DDBJ whole genome shotgun (WGS) entry which is preliminary data.</text>
</comment>
<gene>
    <name evidence="2" type="ORF">GCM10023318_53940</name>
</gene>
<accession>A0ABP9KXJ3</accession>
<reference evidence="3" key="1">
    <citation type="journal article" date="2019" name="Int. J. Syst. Evol. Microbiol.">
        <title>The Global Catalogue of Microorganisms (GCM) 10K type strain sequencing project: providing services to taxonomists for standard genome sequencing and annotation.</title>
        <authorList>
            <consortium name="The Broad Institute Genomics Platform"/>
            <consortium name="The Broad Institute Genome Sequencing Center for Infectious Disease"/>
            <person name="Wu L."/>
            <person name="Ma J."/>
        </authorList>
    </citation>
    <scope>NUCLEOTIDE SEQUENCE [LARGE SCALE GENOMIC DNA]</scope>
    <source>
        <strain evidence="3">JCM 18298</strain>
    </source>
</reference>
<protein>
    <recommendedName>
        <fullName evidence="4">Epoxide hydrolase</fullName>
    </recommendedName>
</protein>
<evidence type="ECO:0000256" key="1">
    <source>
        <dbReference type="SAM" id="MobiDB-lite"/>
    </source>
</evidence>
<dbReference type="EMBL" id="BAABJM010000007">
    <property type="protein sequence ID" value="GAA5066111.1"/>
    <property type="molecule type" value="Genomic_DNA"/>
</dbReference>
<name>A0ABP9KXJ3_9NOCA</name>
<proteinExistence type="predicted"/>
<evidence type="ECO:0000313" key="2">
    <source>
        <dbReference type="EMBL" id="GAA5066111.1"/>
    </source>
</evidence>
<dbReference type="Gene3D" id="3.40.50.1820">
    <property type="entry name" value="alpha/beta hydrolase"/>
    <property type="match status" value="1"/>
</dbReference>